<dbReference type="PROSITE" id="PS50043">
    <property type="entry name" value="HTH_LUXR_2"/>
    <property type="match status" value="1"/>
</dbReference>
<evidence type="ECO:0000256" key="3">
    <source>
        <dbReference type="PROSITE-ProRule" id="PRU00169"/>
    </source>
</evidence>
<dbReference type="RefSeq" id="WP_111324118.1">
    <property type="nucleotide sequence ID" value="NZ_BIFX01000001.1"/>
</dbReference>
<protein>
    <submittedName>
        <fullName evidence="6">LuxR family two component transcriptional regulator</fullName>
    </submittedName>
</protein>
<dbReference type="Pfam" id="PF00072">
    <property type="entry name" value="Response_reg"/>
    <property type="match status" value="1"/>
</dbReference>
<reference evidence="6 7" key="1">
    <citation type="submission" date="2018-06" db="EMBL/GenBank/DDBJ databases">
        <title>Genomic Encyclopedia of Archaeal and Bacterial Type Strains, Phase II (KMG-II): from individual species to whole genera.</title>
        <authorList>
            <person name="Goeker M."/>
        </authorList>
    </citation>
    <scope>NUCLEOTIDE SEQUENCE [LARGE SCALE GENOMIC DNA]</scope>
    <source>
        <strain evidence="6 7">ATCC BAA-1881</strain>
    </source>
</reference>
<dbReference type="InterPro" id="IPR058245">
    <property type="entry name" value="NreC/VraR/RcsB-like_REC"/>
</dbReference>
<accession>A0A326U775</accession>
<proteinExistence type="predicted"/>
<organism evidence="6 7">
    <name type="scientific">Thermosporothrix hazakensis</name>
    <dbReference type="NCBI Taxonomy" id="644383"/>
    <lineage>
        <taxon>Bacteria</taxon>
        <taxon>Bacillati</taxon>
        <taxon>Chloroflexota</taxon>
        <taxon>Ktedonobacteria</taxon>
        <taxon>Ktedonobacterales</taxon>
        <taxon>Thermosporotrichaceae</taxon>
        <taxon>Thermosporothrix</taxon>
    </lineage>
</organism>
<evidence type="ECO:0000313" key="6">
    <source>
        <dbReference type="EMBL" id="PZW26613.1"/>
    </source>
</evidence>
<dbReference type="Pfam" id="PF00196">
    <property type="entry name" value="GerE"/>
    <property type="match status" value="1"/>
</dbReference>
<dbReference type="SUPFAM" id="SSF52172">
    <property type="entry name" value="CheY-like"/>
    <property type="match status" value="1"/>
</dbReference>
<dbReference type="PRINTS" id="PR00038">
    <property type="entry name" value="HTHLUXR"/>
</dbReference>
<dbReference type="InterPro" id="IPR001789">
    <property type="entry name" value="Sig_transdc_resp-reg_receiver"/>
</dbReference>
<dbReference type="CDD" id="cd06170">
    <property type="entry name" value="LuxR_C_like"/>
    <property type="match status" value="1"/>
</dbReference>
<keyword evidence="1 3" id="KW-0597">Phosphoprotein</keyword>
<dbReference type="AlphaFoldDB" id="A0A326U775"/>
<dbReference type="SMART" id="SM00421">
    <property type="entry name" value="HTH_LUXR"/>
    <property type="match status" value="1"/>
</dbReference>
<sequence>MIRVVIADDHCIVREGLRHLITDDPAIEVVGEAANGAATLELVREHHPDVVLLDLLLPVIDGIQATSRIRQEFPQTQVVILTSFLERLAVISAVRAGAIGYLLKDTEAEELCTAIKAASKGQLHMSPQATAFLRQEMRIPNRIDRLTEREADVLRLLAQGQTNKDIARHLHIVEDTVKTHVRHILAKLGVQSRTQAALYAARLNLITPETPQNQ</sequence>
<dbReference type="InterPro" id="IPR011006">
    <property type="entry name" value="CheY-like_superfamily"/>
</dbReference>
<dbReference type="InterPro" id="IPR039420">
    <property type="entry name" value="WalR-like"/>
</dbReference>
<keyword evidence="2" id="KW-0238">DNA-binding</keyword>
<dbReference type="EMBL" id="QKUF01000014">
    <property type="protein sequence ID" value="PZW26613.1"/>
    <property type="molecule type" value="Genomic_DNA"/>
</dbReference>
<evidence type="ECO:0000256" key="2">
    <source>
        <dbReference type="ARBA" id="ARBA00023125"/>
    </source>
</evidence>
<dbReference type="CDD" id="cd17535">
    <property type="entry name" value="REC_NarL-like"/>
    <property type="match status" value="1"/>
</dbReference>
<dbReference type="PROSITE" id="PS00622">
    <property type="entry name" value="HTH_LUXR_1"/>
    <property type="match status" value="1"/>
</dbReference>
<evidence type="ECO:0000259" key="4">
    <source>
        <dbReference type="PROSITE" id="PS50043"/>
    </source>
</evidence>
<evidence type="ECO:0000256" key="1">
    <source>
        <dbReference type="ARBA" id="ARBA00022553"/>
    </source>
</evidence>
<gene>
    <name evidence="6" type="ORF">EI42_03765</name>
</gene>
<dbReference type="GO" id="GO:0000160">
    <property type="term" value="P:phosphorelay signal transduction system"/>
    <property type="evidence" value="ECO:0007669"/>
    <property type="project" value="InterPro"/>
</dbReference>
<keyword evidence="7" id="KW-1185">Reference proteome</keyword>
<feature type="modified residue" description="4-aspartylphosphate" evidence="3">
    <location>
        <position position="54"/>
    </location>
</feature>
<name>A0A326U775_THEHA</name>
<feature type="domain" description="HTH luxR-type" evidence="4">
    <location>
        <begin position="139"/>
        <end position="204"/>
    </location>
</feature>
<dbReference type="PROSITE" id="PS50110">
    <property type="entry name" value="RESPONSE_REGULATORY"/>
    <property type="match status" value="1"/>
</dbReference>
<dbReference type="OrthoDB" id="9808843at2"/>
<dbReference type="GO" id="GO:0003677">
    <property type="term" value="F:DNA binding"/>
    <property type="evidence" value="ECO:0007669"/>
    <property type="project" value="UniProtKB-KW"/>
</dbReference>
<comment type="caution">
    <text evidence="6">The sequence shown here is derived from an EMBL/GenBank/DDBJ whole genome shotgun (WGS) entry which is preliminary data.</text>
</comment>
<dbReference type="InterPro" id="IPR000792">
    <property type="entry name" value="Tscrpt_reg_LuxR_C"/>
</dbReference>
<dbReference type="PANTHER" id="PTHR43214">
    <property type="entry name" value="TWO-COMPONENT RESPONSE REGULATOR"/>
    <property type="match status" value="1"/>
</dbReference>
<dbReference type="SMART" id="SM00448">
    <property type="entry name" value="REC"/>
    <property type="match status" value="1"/>
</dbReference>
<dbReference type="InterPro" id="IPR016032">
    <property type="entry name" value="Sig_transdc_resp-reg_C-effctor"/>
</dbReference>
<dbReference type="Proteomes" id="UP000248806">
    <property type="component" value="Unassembled WGS sequence"/>
</dbReference>
<dbReference type="PANTHER" id="PTHR43214:SF43">
    <property type="entry name" value="TWO-COMPONENT RESPONSE REGULATOR"/>
    <property type="match status" value="1"/>
</dbReference>
<dbReference type="SUPFAM" id="SSF46894">
    <property type="entry name" value="C-terminal effector domain of the bipartite response regulators"/>
    <property type="match status" value="1"/>
</dbReference>
<dbReference type="GO" id="GO:0006355">
    <property type="term" value="P:regulation of DNA-templated transcription"/>
    <property type="evidence" value="ECO:0007669"/>
    <property type="project" value="InterPro"/>
</dbReference>
<evidence type="ECO:0000259" key="5">
    <source>
        <dbReference type="PROSITE" id="PS50110"/>
    </source>
</evidence>
<feature type="domain" description="Response regulatory" evidence="5">
    <location>
        <begin position="3"/>
        <end position="119"/>
    </location>
</feature>
<dbReference type="Gene3D" id="3.40.50.2300">
    <property type="match status" value="1"/>
</dbReference>
<evidence type="ECO:0000313" key="7">
    <source>
        <dbReference type="Proteomes" id="UP000248806"/>
    </source>
</evidence>